<dbReference type="EMBL" id="KN716921">
    <property type="protein sequence ID" value="KJH41048.1"/>
    <property type="molecule type" value="Genomic_DNA"/>
</dbReference>
<gene>
    <name evidence="1" type="ORF">DICVIV_12984</name>
</gene>
<dbReference type="AlphaFoldDB" id="A0A0D8X911"/>
<dbReference type="Proteomes" id="UP000053766">
    <property type="component" value="Unassembled WGS sequence"/>
</dbReference>
<evidence type="ECO:0000313" key="1">
    <source>
        <dbReference type="EMBL" id="KJH41048.1"/>
    </source>
</evidence>
<proteinExistence type="predicted"/>
<name>A0A0D8X911_DICVI</name>
<accession>A0A0D8X911</accession>
<reference evidence="2" key="2">
    <citation type="journal article" date="2016" name="Sci. Rep.">
        <title>Dictyocaulus viviparus genome, variome and transcriptome elucidate lungworm biology and support future intervention.</title>
        <authorList>
            <person name="McNulty S.N."/>
            <person name="Strube C."/>
            <person name="Rosa B.A."/>
            <person name="Martin J.C."/>
            <person name="Tyagi R."/>
            <person name="Choi Y.J."/>
            <person name="Wang Q."/>
            <person name="Hallsworth Pepin K."/>
            <person name="Zhang X."/>
            <person name="Ozersky P."/>
            <person name="Wilson R.K."/>
            <person name="Sternberg P.W."/>
            <person name="Gasser R.B."/>
            <person name="Mitreva M."/>
        </authorList>
    </citation>
    <scope>NUCLEOTIDE SEQUENCE [LARGE SCALE GENOMIC DNA]</scope>
    <source>
        <strain evidence="2">HannoverDv2000</strain>
    </source>
</reference>
<feature type="non-terminal residue" evidence="1">
    <location>
        <position position="93"/>
    </location>
</feature>
<dbReference type="OrthoDB" id="6417216at2759"/>
<keyword evidence="2" id="KW-1185">Reference proteome</keyword>
<reference evidence="1 2" key="1">
    <citation type="submission" date="2013-11" db="EMBL/GenBank/DDBJ databases">
        <title>Draft genome of the bovine lungworm Dictyocaulus viviparus.</title>
        <authorList>
            <person name="Mitreva M."/>
        </authorList>
    </citation>
    <scope>NUCLEOTIDE SEQUENCE [LARGE SCALE GENOMIC DNA]</scope>
    <source>
        <strain evidence="1 2">HannoverDv2000</strain>
    </source>
</reference>
<protein>
    <submittedName>
        <fullName evidence="1">Uncharacterized protein</fullName>
    </submittedName>
</protein>
<evidence type="ECO:0000313" key="2">
    <source>
        <dbReference type="Proteomes" id="UP000053766"/>
    </source>
</evidence>
<sequence length="93" mass="10557">MFYIPYLALDIPLDKIHISDSKINDVSLENVNNRIRTIFSTNQLVGRLLPKEGYAYENAEEQGLTWLTSLVIKEGAGKNDAKEFTKKLEDKGI</sequence>
<organism evidence="1 2">
    <name type="scientific">Dictyocaulus viviparus</name>
    <name type="common">Bovine lungworm</name>
    <dbReference type="NCBI Taxonomy" id="29172"/>
    <lineage>
        <taxon>Eukaryota</taxon>
        <taxon>Metazoa</taxon>
        <taxon>Ecdysozoa</taxon>
        <taxon>Nematoda</taxon>
        <taxon>Chromadorea</taxon>
        <taxon>Rhabditida</taxon>
        <taxon>Rhabditina</taxon>
        <taxon>Rhabditomorpha</taxon>
        <taxon>Strongyloidea</taxon>
        <taxon>Metastrongylidae</taxon>
        <taxon>Dictyocaulus</taxon>
    </lineage>
</organism>